<name>A0A178F048_TRIRU</name>
<feature type="region of interest" description="Disordered" evidence="1">
    <location>
        <begin position="497"/>
        <end position="612"/>
    </location>
</feature>
<dbReference type="SUPFAM" id="SSF52833">
    <property type="entry name" value="Thioredoxin-like"/>
    <property type="match status" value="1"/>
</dbReference>
<feature type="compositionally biased region" description="Polar residues" evidence="1">
    <location>
        <begin position="655"/>
        <end position="675"/>
    </location>
</feature>
<evidence type="ECO:0000256" key="1">
    <source>
        <dbReference type="SAM" id="MobiDB-lite"/>
    </source>
</evidence>
<feature type="compositionally biased region" description="Polar residues" evidence="1">
    <location>
        <begin position="546"/>
        <end position="563"/>
    </location>
</feature>
<dbReference type="Gene3D" id="3.40.30.10">
    <property type="entry name" value="Glutaredoxin"/>
    <property type="match status" value="1"/>
</dbReference>
<feature type="region of interest" description="Disordered" evidence="1">
    <location>
        <begin position="652"/>
        <end position="684"/>
    </location>
</feature>
<feature type="compositionally biased region" description="Low complexity" evidence="1">
    <location>
        <begin position="787"/>
        <end position="829"/>
    </location>
</feature>
<dbReference type="PANTHER" id="PTHR42031:SF1">
    <property type="entry name" value="KEY LIME PATHOGENICITY PROTEIN"/>
    <property type="match status" value="1"/>
</dbReference>
<feature type="compositionally biased region" description="Basic and acidic residues" evidence="1">
    <location>
        <begin position="189"/>
        <end position="279"/>
    </location>
</feature>
<feature type="compositionally biased region" description="Basic and acidic residues" evidence="1">
    <location>
        <begin position="303"/>
        <end position="314"/>
    </location>
</feature>
<dbReference type="VEuPathDB" id="FungiDB:TERG_02180"/>
<dbReference type="InterPro" id="IPR057218">
    <property type="entry name" value="DUF7896"/>
</dbReference>
<dbReference type="InterPro" id="IPR036249">
    <property type="entry name" value="Thioredoxin-like_sf"/>
</dbReference>
<dbReference type="VEuPathDB" id="FungiDB:TERG_02179"/>
<dbReference type="EMBL" id="LHPM01000013">
    <property type="protein sequence ID" value="OAL65780.1"/>
    <property type="molecule type" value="Genomic_DNA"/>
</dbReference>
<feature type="region of interest" description="Disordered" evidence="1">
    <location>
        <begin position="180"/>
        <end position="341"/>
    </location>
</feature>
<feature type="compositionally biased region" description="Polar residues" evidence="1">
    <location>
        <begin position="316"/>
        <end position="326"/>
    </location>
</feature>
<feature type="domain" description="DUF7896" evidence="2">
    <location>
        <begin position="923"/>
        <end position="1002"/>
    </location>
</feature>
<feature type="region of interest" description="Disordered" evidence="1">
    <location>
        <begin position="119"/>
        <end position="157"/>
    </location>
</feature>
<comment type="caution">
    <text evidence="3">The sequence shown here is derived from an EMBL/GenBank/DDBJ whole genome shotgun (WGS) entry which is preliminary data.</text>
</comment>
<evidence type="ECO:0000313" key="4">
    <source>
        <dbReference type="Proteomes" id="UP000243015"/>
    </source>
</evidence>
<dbReference type="AlphaFoldDB" id="A0A178F048"/>
<feature type="region of interest" description="Disordered" evidence="1">
    <location>
        <begin position="964"/>
        <end position="992"/>
    </location>
</feature>
<evidence type="ECO:0000313" key="3">
    <source>
        <dbReference type="EMBL" id="OAL65780.1"/>
    </source>
</evidence>
<feature type="compositionally biased region" description="Low complexity" evidence="1">
    <location>
        <begin position="564"/>
        <end position="573"/>
    </location>
</feature>
<protein>
    <recommendedName>
        <fullName evidence="2">DUF7896 domain-containing protein</fullName>
    </recommendedName>
</protein>
<feature type="compositionally biased region" description="Basic and acidic residues" evidence="1">
    <location>
        <begin position="327"/>
        <end position="340"/>
    </location>
</feature>
<organism evidence="3 4">
    <name type="scientific">Trichophyton rubrum</name>
    <name type="common">Athlete's foot fungus</name>
    <name type="synonym">Epidermophyton rubrum</name>
    <dbReference type="NCBI Taxonomy" id="5551"/>
    <lineage>
        <taxon>Eukaryota</taxon>
        <taxon>Fungi</taxon>
        <taxon>Dikarya</taxon>
        <taxon>Ascomycota</taxon>
        <taxon>Pezizomycotina</taxon>
        <taxon>Eurotiomycetes</taxon>
        <taxon>Eurotiomycetidae</taxon>
        <taxon>Onygenales</taxon>
        <taxon>Arthrodermataceae</taxon>
        <taxon>Trichophyton</taxon>
    </lineage>
</organism>
<gene>
    <name evidence="3" type="ORF">A7C99_2880</name>
</gene>
<reference evidence="3 4" key="1">
    <citation type="submission" date="2016-05" db="EMBL/GenBank/DDBJ databases">
        <title>Genome sequencing of Trichophyton rubrum CMCC(F)T1i isolated from hair.</title>
        <authorList>
            <person name="Zhan P."/>
            <person name="Tao Y."/>
            <person name="Liu W."/>
        </authorList>
    </citation>
    <scope>NUCLEOTIDE SEQUENCE [LARGE SCALE GENOMIC DNA]</scope>
    <source>
        <strain evidence="4">CMCC(F)T1i</strain>
    </source>
</reference>
<dbReference type="PANTHER" id="PTHR42031">
    <property type="entry name" value="KEY LIME PATHOGENICITY PROTEIN"/>
    <property type="match status" value="1"/>
</dbReference>
<dbReference type="Proteomes" id="UP000243015">
    <property type="component" value="Unassembled WGS sequence"/>
</dbReference>
<feature type="region of interest" description="Disordered" evidence="1">
    <location>
        <begin position="783"/>
        <end position="862"/>
    </location>
</feature>
<dbReference type="Pfam" id="PF25438">
    <property type="entry name" value="DUF7896"/>
    <property type="match status" value="1"/>
</dbReference>
<feature type="region of interest" description="Disordered" evidence="1">
    <location>
        <begin position="747"/>
        <end position="771"/>
    </location>
</feature>
<proteinExistence type="predicted"/>
<evidence type="ECO:0000259" key="2">
    <source>
        <dbReference type="Pfam" id="PF25438"/>
    </source>
</evidence>
<accession>A0A178F048</accession>
<feature type="compositionally biased region" description="Low complexity" evidence="1">
    <location>
        <begin position="119"/>
        <end position="136"/>
    </location>
</feature>
<sequence>MAGNPPTSYTTDPTLFLYTSLTAGSSHIITATSRLETILKANKIPFRAIDVATDEKARMIWGRRSKGRKLPGLVRYASIVGDLDQIEEWNEYGELKAQIAATLSPYDASKSEPQKVAIAPTATGAAAPPKTTSSTPHIRIGDTPSRTPSGEQHGENMPAALRQASEEAAAKAKENMRARLGLKPQSPLHKSEEQKAEMKGKGPEDQKPEETKSEGKLAEVGLKEKHPEEKKATDQEEPSEQKELEEKTEALEFGKEDISEGQKPEGKKVDEQGGNKETQKLAGASQTAKDDKPEPVTASVESNDAKLGKEKDGEDVSSTTGPSATSKEAKGASAPEKEADGQDGLAMAVLGAAPVHGTAFSIEMHAKGIWAARRCIAFPIGRLAVRPPSDELSPEDGQGPAATDALLIGPFRETYLWSTGLDRPPARTHGLFGFYNIWSFQPASLPRLSRDMALFLSNDELFDTVLSSSRDAFWQEHSHLPEHHRQQLWSQRLEPFMTTPNQQPNYTHVKGPSVDETSGLSGKRSCEAMNPNSTSGRHTSKRRATSQETTLESSSCNRPQPQHSVSSPSRIPRYSPPLSRPGKSTPETDILPPPTIVHESDESSTGLPFLLPTSTASNSPAFGLDLLELNPDLHSYTPDLFDQKFLDGTPGALDISTTGTPNPSLDQSPSTQTSKLPEVVSSGPDCVVPKPSGFSAEMNRSFTTDSLCGGMDMIRFGSNRSVSNNLEFPDQSSANFFAPSLQQENDTNYPLSFIPTTTTTQAPPSDSNMTHVQISQSLPEYGSGYFPSPLSTPRTHSSSLHSSLSASSTEMKPSLSSESQESSRSSNSRALRRTHEQIMQGTRKIAPKAAEKQGIQPAATEHRKINIPAADGRSREVAVIPKASVQRPARQKTYCTMCNEQPEGFHGEHELRRHIDRSHSQIRKVWICVDISPDKKFLANCKACRNQKRYGANYNAAAHLRRTHFNPCQRGRGGRGKDSEKRGGKGGGTHPPMDVLKHWMVQQDEIVLDNTTVIAKPANNDVASVVTKPQIPRRTSNSSSTSSECGSTVAAMNDNSFTTLAEEQQQHLAAPAIGAKFDPCLTTIDQPGFDLSPQMPFSLDDFTAASTPFDWSDGSHPATLGGGYIPMGQGIMSTYDPSFYP</sequence>